<keyword evidence="3" id="KW-0611">Plant defense</keyword>
<dbReference type="OMA" id="SASGYCH"/>
<dbReference type="SUPFAM" id="SSF52058">
    <property type="entry name" value="L domain-like"/>
    <property type="match status" value="2"/>
</dbReference>
<sequence>MPSSKLKRLWKKGQNPKKLERIDLSYSRDLADVGELSNSVYIESINLQGCKSLVQVPDLSKCVYIKSINLHGCVSLVQVPDLSKSVNIESINLQSCADLVQVPSYFQKFTRLTHLSLGGCSKISILPKIPSKMEFLDLSETAVVELPPSIWSLEKLLELNLDCCSSIENFSGSPWKMKSLNHLSLSETNIETVPSSSFTCMTGIISLELRDCHRLVSLPTDICKLKSLERLDLSGCSSFTTFPEIAEPMKHLQYLNLRGTKIEELPSSVGNLVGLKKLDVTDCTSLELLPNSFDNLNLLEWFSLGGCVKLKKLPLSFILCSLVNLNLGGCTLLEEIPDCFTSFPALQVLDLRGTRIETVPPSIKQVSRLKHLFLNRCKLLQSLPVLPCLLEELVAEGCTRLETVSVSVTAQTQCLDQILPGKRTERHTYPGCVNLDENARSNIMDDARFRIMRMATACNHERLSSGKVEFMCPGNEIPQWFSCQTEGSSMNIKLPPHWSDDSNFLGIALCSVFAFSGNCHHLEPQCRMIVKKDSGETHIDNLGSRGCYETDDPTAETDHVSVWYYHTAGVISDEAKWSTEAFFDFYTESKRKPLNIVKRCGVCFLYDQGQDDDALKFEVICPQQLSGEYDWGSSERDLVRMIGEALSMIGEYDWGSETYGEYDWGSGEYDSGIELSPFFFFCSCSFFLTIT</sequence>
<accession>A0A2P6R621</accession>
<evidence type="ECO:0000256" key="3">
    <source>
        <dbReference type="ARBA" id="ARBA00022821"/>
    </source>
</evidence>
<evidence type="ECO:0000313" key="6">
    <source>
        <dbReference type="EMBL" id="PRQ41873.1"/>
    </source>
</evidence>
<reference evidence="6 7" key="1">
    <citation type="journal article" date="2018" name="Nat. Genet.">
        <title>The Rosa genome provides new insights in the design of modern roses.</title>
        <authorList>
            <person name="Bendahmane M."/>
        </authorList>
    </citation>
    <scope>NUCLEOTIDE SEQUENCE [LARGE SCALE GENOMIC DNA]</scope>
    <source>
        <strain evidence="7">cv. Old Blush</strain>
    </source>
</reference>
<dbReference type="InterPro" id="IPR003591">
    <property type="entry name" value="Leu-rich_rpt_typical-subtyp"/>
</dbReference>
<dbReference type="Proteomes" id="UP000238479">
    <property type="component" value="Chromosome 3"/>
</dbReference>
<dbReference type="STRING" id="74649.A0A2P6R621"/>
<keyword evidence="2" id="KW-0677">Repeat</keyword>
<evidence type="ECO:0000313" key="7">
    <source>
        <dbReference type="Proteomes" id="UP000238479"/>
    </source>
</evidence>
<dbReference type="InterPro" id="IPR032675">
    <property type="entry name" value="LRR_dom_sf"/>
</dbReference>
<dbReference type="PANTHER" id="PTHR47186:SF3">
    <property type="entry name" value="OS09G0267800 PROTEIN"/>
    <property type="match status" value="1"/>
</dbReference>
<evidence type="ECO:0000259" key="5">
    <source>
        <dbReference type="Pfam" id="PF23286"/>
    </source>
</evidence>
<dbReference type="PANTHER" id="PTHR47186">
    <property type="entry name" value="LEUCINE-RICH REPEAT-CONTAINING PROTEIN 57"/>
    <property type="match status" value="1"/>
</dbReference>
<name>A0A2P6R621_ROSCH</name>
<organism evidence="6 7">
    <name type="scientific">Rosa chinensis</name>
    <name type="common">China rose</name>
    <dbReference type="NCBI Taxonomy" id="74649"/>
    <lineage>
        <taxon>Eukaryota</taxon>
        <taxon>Viridiplantae</taxon>
        <taxon>Streptophyta</taxon>
        <taxon>Embryophyta</taxon>
        <taxon>Tracheophyta</taxon>
        <taxon>Spermatophyta</taxon>
        <taxon>Magnoliopsida</taxon>
        <taxon>eudicotyledons</taxon>
        <taxon>Gunneridae</taxon>
        <taxon>Pentapetalae</taxon>
        <taxon>rosids</taxon>
        <taxon>fabids</taxon>
        <taxon>Rosales</taxon>
        <taxon>Rosaceae</taxon>
        <taxon>Rosoideae</taxon>
        <taxon>Rosoideae incertae sedis</taxon>
        <taxon>Rosa</taxon>
    </lineage>
</organism>
<dbReference type="Pfam" id="PF20160">
    <property type="entry name" value="C-JID"/>
    <property type="match status" value="1"/>
</dbReference>
<dbReference type="AlphaFoldDB" id="A0A2P6R621"/>
<dbReference type="Gramene" id="PRQ41873">
    <property type="protein sequence ID" value="PRQ41873"/>
    <property type="gene ID" value="RchiOBHm_Chr3g0451471"/>
</dbReference>
<evidence type="ECO:0000256" key="1">
    <source>
        <dbReference type="ARBA" id="ARBA00022614"/>
    </source>
</evidence>
<evidence type="ECO:0000256" key="2">
    <source>
        <dbReference type="ARBA" id="ARBA00022737"/>
    </source>
</evidence>
<comment type="caution">
    <text evidence="6">The sequence shown here is derived from an EMBL/GenBank/DDBJ whole genome shotgun (WGS) entry which is preliminary data.</text>
</comment>
<gene>
    <name evidence="6" type="ORF">RchiOBHm_Chr3g0451471</name>
</gene>
<dbReference type="InterPro" id="IPR058546">
    <property type="entry name" value="RPS4B/Roq1-like_LRR"/>
</dbReference>
<proteinExistence type="predicted"/>
<keyword evidence="7" id="KW-1185">Reference proteome</keyword>
<dbReference type="SMART" id="SM00369">
    <property type="entry name" value="LRR_TYP"/>
    <property type="match status" value="3"/>
</dbReference>
<dbReference type="Gene3D" id="3.80.10.10">
    <property type="entry name" value="Ribonuclease Inhibitor"/>
    <property type="match status" value="3"/>
</dbReference>
<dbReference type="InterPro" id="IPR045344">
    <property type="entry name" value="C-JID"/>
</dbReference>
<dbReference type="Pfam" id="PF23286">
    <property type="entry name" value="LRR_13"/>
    <property type="match status" value="1"/>
</dbReference>
<evidence type="ECO:0000259" key="4">
    <source>
        <dbReference type="Pfam" id="PF20160"/>
    </source>
</evidence>
<dbReference type="EMBL" id="PDCK01000041">
    <property type="protein sequence ID" value="PRQ41873.1"/>
    <property type="molecule type" value="Genomic_DNA"/>
</dbReference>
<feature type="domain" description="Disease resistance protein RPS4B/Roq1-like leucine-rich repeats" evidence="5">
    <location>
        <begin position="225"/>
        <end position="406"/>
    </location>
</feature>
<protein>
    <submittedName>
        <fullName evidence="6">Putative leucine-rich repeat domain, L domain-containing protein</fullName>
    </submittedName>
</protein>
<feature type="domain" description="C-JID" evidence="4">
    <location>
        <begin position="472"/>
        <end position="608"/>
    </location>
</feature>
<keyword evidence="1" id="KW-0433">Leucine-rich repeat</keyword>